<evidence type="ECO:0000313" key="1">
    <source>
        <dbReference type="EMBL" id="KAH7921049.1"/>
    </source>
</evidence>
<evidence type="ECO:0000313" key="2">
    <source>
        <dbReference type="Proteomes" id="UP000790709"/>
    </source>
</evidence>
<proteinExistence type="predicted"/>
<keyword evidence="2" id="KW-1185">Reference proteome</keyword>
<reference evidence="1" key="1">
    <citation type="journal article" date="2021" name="New Phytol.">
        <title>Evolutionary innovations through gain and loss of genes in the ectomycorrhizal Boletales.</title>
        <authorList>
            <person name="Wu G."/>
            <person name="Miyauchi S."/>
            <person name="Morin E."/>
            <person name="Kuo A."/>
            <person name="Drula E."/>
            <person name="Varga T."/>
            <person name="Kohler A."/>
            <person name="Feng B."/>
            <person name="Cao Y."/>
            <person name="Lipzen A."/>
            <person name="Daum C."/>
            <person name="Hundley H."/>
            <person name="Pangilinan J."/>
            <person name="Johnson J."/>
            <person name="Barry K."/>
            <person name="LaButti K."/>
            <person name="Ng V."/>
            <person name="Ahrendt S."/>
            <person name="Min B."/>
            <person name="Choi I.G."/>
            <person name="Park H."/>
            <person name="Plett J.M."/>
            <person name="Magnuson J."/>
            <person name="Spatafora J.W."/>
            <person name="Nagy L.G."/>
            <person name="Henrissat B."/>
            <person name="Grigoriev I.V."/>
            <person name="Yang Z.L."/>
            <person name="Xu J."/>
            <person name="Martin F.M."/>
        </authorList>
    </citation>
    <scope>NUCLEOTIDE SEQUENCE</scope>
    <source>
        <strain evidence="1">KUC20120723A-06</strain>
    </source>
</reference>
<sequence length="125" mass="13891">MLDGGSRPDASADVAFSSDQEGYRPATRERVHSSATITSGRIAPGTRIIERFCPPDEDEHAEVVIPRRAAQLSFVPLSPPSYHRRRSDIAPSVVPQQVYICNVHNRQACIPCREEETGTPMQFPF</sequence>
<protein>
    <submittedName>
        <fullName evidence="1">Uncharacterized protein</fullName>
    </submittedName>
</protein>
<name>A0ACB8B700_9AGAM</name>
<accession>A0ACB8B700</accession>
<dbReference type="Proteomes" id="UP000790709">
    <property type="component" value="Unassembled WGS sequence"/>
</dbReference>
<comment type="caution">
    <text evidence="1">The sequence shown here is derived from an EMBL/GenBank/DDBJ whole genome shotgun (WGS) entry which is preliminary data.</text>
</comment>
<gene>
    <name evidence="1" type="ORF">BV22DRAFT_756443</name>
</gene>
<dbReference type="EMBL" id="MU266544">
    <property type="protein sequence ID" value="KAH7921049.1"/>
    <property type="molecule type" value="Genomic_DNA"/>
</dbReference>
<organism evidence="1 2">
    <name type="scientific">Leucogyrophana mollusca</name>
    <dbReference type="NCBI Taxonomy" id="85980"/>
    <lineage>
        <taxon>Eukaryota</taxon>
        <taxon>Fungi</taxon>
        <taxon>Dikarya</taxon>
        <taxon>Basidiomycota</taxon>
        <taxon>Agaricomycotina</taxon>
        <taxon>Agaricomycetes</taxon>
        <taxon>Agaricomycetidae</taxon>
        <taxon>Boletales</taxon>
        <taxon>Boletales incertae sedis</taxon>
        <taxon>Leucogyrophana</taxon>
    </lineage>
</organism>